<accession>T1DBS8</accession>
<reference evidence="1" key="2">
    <citation type="journal article" date="2014" name="ISME J.">
        <title>Microbial stratification in low pH oxic and suboxic macroscopic growths along an acid mine drainage.</title>
        <authorList>
            <person name="Mendez-Garcia C."/>
            <person name="Mesa V."/>
            <person name="Sprenger R.R."/>
            <person name="Richter M."/>
            <person name="Diez M.S."/>
            <person name="Solano J."/>
            <person name="Bargiela R."/>
            <person name="Golyshina O.V."/>
            <person name="Manteca A."/>
            <person name="Ramos J.L."/>
            <person name="Gallego J.R."/>
            <person name="Llorente I."/>
            <person name="Martins Dos Santos V.A."/>
            <person name="Jensen O.N."/>
            <person name="Pelaez A.I."/>
            <person name="Sanchez J."/>
            <person name="Ferrer M."/>
        </authorList>
    </citation>
    <scope>NUCLEOTIDE SEQUENCE</scope>
</reference>
<dbReference type="PANTHER" id="PTHR10000:SF8">
    <property type="entry name" value="HAD SUPERFAMILY HYDROLASE-LIKE, TYPE 3"/>
    <property type="match status" value="1"/>
</dbReference>
<dbReference type="GO" id="GO:0000287">
    <property type="term" value="F:magnesium ion binding"/>
    <property type="evidence" value="ECO:0007669"/>
    <property type="project" value="TreeGrafter"/>
</dbReference>
<proteinExistence type="predicted"/>
<comment type="caution">
    <text evidence="1">The sequence shown here is derived from an EMBL/GenBank/DDBJ whole genome shotgun (WGS) entry which is preliminary data.</text>
</comment>
<dbReference type="SUPFAM" id="SSF56784">
    <property type="entry name" value="HAD-like"/>
    <property type="match status" value="1"/>
</dbReference>
<sequence>SPSRSTARSASWARSSRKNGGIVYQHTPTGERIERLADRRVALAAYRALRASGLPVHRLFTDRWRETEVGIDSSVPLAEVRRRIRGINAYAESSGFAIHLMERGAGKYFGVRRAVELLGLGLEHVVAIGDGDNDARLLRAVGFGVSFPSASSRARRAADLVTRADGAPGF</sequence>
<dbReference type="PANTHER" id="PTHR10000">
    <property type="entry name" value="PHOSPHOSERINE PHOSPHATASE"/>
    <property type="match status" value="1"/>
</dbReference>
<protein>
    <submittedName>
        <fullName evidence="1">Phosphoglycolate phosphatase</fullName>
    </submittedName>
</protein>
<dbReference type="GO" id="GO:0016791">
    <property type="term" value="F:phosphatase activity"/>
    <property type="evidence" value="ECO:0007669"/>
    <property type="project" value="TreeGrafter"/>
</dbReference>
<dbReference type="Gene3D" id="3.90.1070.10">
    <property type="match status" value="1"/>
</dbReference>
<dbReference type="AlphaFoldDB" id="T1DBS8"/>
<dbReference type="GO" id="GO:0005829">
    <property type="term" value="C:cytosol"/>
    <property type="evidence" value="ECO:0007669"/>
    <property type="project" value="TreeGrafter"/>
</dbReference>
<gene>
    <name evidence="1" type="ORF">B1B_00479</name>
</gene>
<dbReference type="Gene3D" id="3.40.50.1000">
    <property type="entry name" value="HAD superfamily/HAD-like"/>
    <property type="match status" value="1"/>
</dbReference>
<feature type="non-terminal residue" evidence="1">
    <location>
        <position position="1"/>
    </location>
</feature>
<dbReference type="Pfam" id="PF08282">
    <property type="entry name" value="Hydrolase_3"/>
    <property type="match status" value="1"/>
</dbReference>
<dbReference type="InterPro" id="IPR023214">
    <property type="entry name" value="HAD_sf"/>
</dbReference>
<dbReference type="EMBL" id="AUZY01000364">
    <property type="protein sequence ID" value="EQD78899.1"/>
    <property type="molecule type" value="Genomic_DNA"/>
</dbReference>
<organism evidence="1">
    <name type="scientific">mine drainage metagenome</name>
    <dbReference type="NCBI Taxonomy" id="410659"/>
    <lineage>
        <taxon>unclassified sequences</taxon>
        <taxon>metagenomes</taxon>
        <taxon>ecological metagenomes</taxon>
    </lineage>
</organism>
<name>T1DBS8_9ZZZZ</name>
<reference evidence="1" key="1">
    <citation type="submission" date="2013-08" db="EMBL/GenBank/DDBJ databases">
        <authorList>
            <person name="Mendez C."/>
            <person name="Richter M."/>
            <person name="Ferrer M."/>
            <person name="Sanchez J."/>
        </authorList>
    </citation>
    <scope>NUCLEOTIDE SEQUENCE</scope>
</reference>
<dbReference type="InterPro" id="IPR036412">
    <property type="entry name" value="HAD-like_sf"/>
</dbReference>
<feature type="non-terminal residue" evidence="1">
    <location>
        <position position="170"/>
    </location>
</feature>
<evidence type="ECO:0000313" key="1">
    <source>
        <dbReference type="EMBL" id="EQD78899.1"/>
    </source>
</evidence>